<dbReference type="eggNOG" id="ENOG502T2JB">
    <property type="taxonomic scope" value="Eukaryota"/>
</dbReference>
<dbReference type="EMBL" id="CP001324">
    <property type="protein sequence ID" value="ACO62014.1"/>
    <property type="molecule type" value="Genomic_DNA"/>
</dbReference>
<feature type="transmembrane region" description="Helical" evidence="1">
    <location>
        <begin position="7"/>
        <end position="25"/>
    </location>
</feature>
<name>C1E318_MICCC</name>
<feature type="transmembrane region" description="Helical" evidence="1">
    <location>
        <begin position="127"/>
        <end position="147"/>
    </location>
</feature>
<dbReference type="KEGG" id="mis:MICPUN_57446"/>
<keyword evidence="1" id="KW-0812">Transmembrane</keyword>
<proteinExistence type="predicted"/>
<dbReference type="OrthoDB" id="523707at2759"/>
<keyword evidence="1" id="KW-1133">Transmembrane helix</keyword>
<dbReference type="GeneID" id="8242371"/>
<accession>C1E318</accession>
<sequence>MKSGGGVLLVSTLQLIVGLIILFIYEGYKGRYLSHSGESPPPEQVPNGANETIIYEGGGGLMATTPMDGIFVYSIVINVFALCGLAGMMSQNKHLVLGFFAYNAVNLVVSFSIFVDVCTTIGVRNKATADSVPYARGVAAFLFFNFYRGRGTR</sequence>
<keyword evidence="3" id="KW-1185">Reference proteome</keyword>
<protein>
    <submittedName>
        <fullName evidence="2">Uncharacterized protein</fullName>
    </submittedName>
</protein>
<dbReference type="OMA" id="LCISACQ"/>
<evidence type="ECO:0000256" key="1">
    <source>
        <dbReference type="SAM" id="Phobius"/>
    </source>
</evidence>
<organism evidence="2 3">
    <name type="scientific">Micromonas commoda (strain RCC299 / NOUM17 / CCMP2709)</name>
    <name type="common">Picoplanktonic green alga</name>
    <dbReference type="NCBI Taxonomy" id="296587"/>
    <lineage>
        <taxon>Eukaryota</taxon>
        <taxon>Viridiplantae</taxon>
        <taxon>Chlorophyta</taxon>
        <taxon>Mamiellophyceae</taxon>
        <taxon>Mamiellales</taxon>
        <taxon>Mamiellaceae</taxon>
        <taxon>Micromonas</taxon>
    </lineage>
</organism>
<dbReference type="RefSeq" id="XP_002500756.1">
    <property type="nucleotide sequence ID" value="XM_002500710.1"/>
</dbReference>
<dbReference type="AlphaFoldDB" id="C1E318"/>
<evidence type="ECO:0000313" key="2">
    <source>
        <dbReference type="EMBL" id="ACO62014.1"/>
    </source>
</evidence>
<reference evidence="2 3" key="1">
    <citation type="journal article" date="2009" name="Science">
        <title>Green evolution and dynamic adaptations revealed by genomes of the marine picoeukaryotes Micromonas.</title>
        <authorList>
            <person name="Worden A.Z."/>
            <person name="Lee J.H."/>
            <person name="Mock T."/>
            <person name="Rouze P."/>
            <person name="Simmons M.P."/>
            <person name="Aerts A.L."/>
            <person name="Allen A.E."/>
            <person name="Cuvelier M.L."/>
            <person name="Derelle E."/>
            <person name="Everett M.V."/>
            <person name="Foulon E."/>
            <person name="Grimwood J."/>
            <person name="Gundlach H."/>
            <person name="Henrissat B."/>
            <person name="Napoli C."/>
            <person name="McDonald S.M."/>
            <person name="Parker M.S."/>
            <person name="Rombauts S."/>
            <person name="Salamov A."/>
            <person name="Von Dassow P."/>
            <person name="Badger J.H."/>
            <person name="Coutinho P.M."/>
            <person name="Demir E."/>
            <person name="Dubchak I."/>
            <person name="Gentemann C."/>
            <person name="Eikrem W."/>
            <person name="Gready J.E."/>
            <person name="John U."/>
            <person name="Lanier W."/>
            <person name="Lindquist E.A."/>
            <person name="Lucas S."/>
            <person name="Mayer K.F."/>
            <person name="Moreau H."/>
            <person name="Not F."/>
            <person name="Otillar R."/>
            <person name="Panaud O."/>
            <person name="Pangilinan J."/>
            <person name="Paulsen I."/>
            <person name="Piegu B."/>
            <person name="Poliakov A."/>
            <person name="Robbens S."/>
            <person name="Schmutz J."/>
            <person name="Toulza E."/>
            <person name="Wyss T."/>
            <person name="Zelensky A."/>
            <person name="Zhou K."/>
            <person name="Armbrust E.V."/>
            <person name="Bhattacharya D."/>
            <person name="Goodenough U.W."/>
            <person name="Van de Peer Y."/>
            <person name="Grigoriev I.V."/>
        </authorList>
    </citation>
    <scope>NUCLEOTIDE SEQUENCE [LARGE SCALE GENOMIC DNA]</scope>
    <source>
        <strain evidence="3">RCC299 / NOUM17</strain>
    </source>
</reference>
<dbReference type="Proteomes" id="UP000002009">
    <property type="component" value="Chromosome 3"/>
</dbReference>
<dbReference type="STRING" id="296587.C1E318"/>
<dbReference type="InParanoid" id="C1E318"/>
<feature type="transmembrane region" description="Helical" evidence="1">
    <location>
        <begin position="70"/>
        <end position="88"/>
    </location>
</feature>
<feature type="transmembrane region" description="Helical" evidence="1">
    <location>
        <begin position="95"/>
        <end position="115"/>
    </location>
</feature>
<gene>
    <name evidence="2" type="ORF">MICPUN_57446</name>
</gene>
<evidence type="ECO:0000313" key="3">
    <source>
        <dbReference type="Proteomes" id="UP000002009"/>
    </source>
</evidence>
<keyword evidence="1" id="KW-0472">Membrane</keyword>